<dbReference type="EMBL" id="MU865022">
    <property type="protein sequence ID" value="KAK4460001.1"/>
    <property type="molecule type" value="Genomic_DNA"/>
</dbReference>
<feature type="compositionally biased region" description="Low complexity" evidence="1">
    <location>
        <begin position="280"/>
        <end position="298"/>
    </location>
</feature>
<dbReference type="InterPro" id="IPR052766">
    <property type="entry name" value="S41A_metabolite_peptidase"/>
</dbReference>
<feature type="domain" description="CPAF-like PDZ" evidence="3">
    <location>
        <begin position="143"/>
        <end position="254"/>
    </location>
</feature>
<dbReference type="Gene3D" id="3.90.226.10">
    <property type="entry name" value="2-enoyl-CoA Hydratase, Chain A, domain 1"/>
    <property type="match status" value="1"/>
</dbReference>
<evidence type="ECO:0000313" key="4">
    <source>
        <dbReference type="EMBL" id="KAK4460001.1"/>
    </source>
</evidence>
<sequence>ALPTTTLDPSACASIAAITDSILEKSPQATPTFPAESAYNCLRTVPNKPGPAQKLIESLKAFVQWQSTLTFLKNPPGSYYFPGVDILGELDKISSTAAAGGYESEYHFGLAIYDLVSSAHDGHFVYQPDVLGGFYFANSLISNLTAVSVDSVQVPKVYYYDDLVGPRNKTSQGRMPRAVVEINGQDILKTISNDNAKHNAYQDPDAQWNSVMMNYALPWANTWMARGLTYQGPSLTVTYDNGEAHTGEFVAAVRLGANFTGVNTGEDYYNRFCSPKEAASSTATSAVPTSTTTTSPSTPSMPPPIIPVPGYPFPLIRDAGYDNTAGYFLNGTGFEDVAVLAISGFEADDVDSDLYLLNIQSTVAGFMEKCRASNKKRLVIDVTGNGGGYVAGAYAVFAQLFPDINITGIQNLRESETLLDIAAARSSSGIEVTGNITHFGSIARVLAVQSLAGSELVSNFIPGFVFSPDGVNLTTVESILDPVVLDNDVFTAYQFTPDLFGLNITENGNCSNPPSAVFDPKKVVLLTDGGCASSCTLFRYLLTLHANVSTIAVGGRPQTGPMQWPGGVEGAQIFFFNTIASDAASVLTLSPADNVTDNQLAILAENYASKRTTHTCAVNGKNAFGPHDLQIPFQFLYEPADCRFFYTQEMINQPVKVWERAVDATWSDPEGFAWKVADLMEWITTYLWTAGDLLDYHEGFEANNVGGHVHHFEVIYLP</sequence>
<dbReference type="Pfam" id="PF23658">
    <property type="entry name" value="PDZ_CPAF_rel"/>
    <property type="match status" value="1"/>
</dbReference>
<accession>A0AAV9HGK0</accession>
<organism evidence="4 5">
    <name type="scientific">Cladorrhinum samala</name>
    <dbReference type="NCBI Taxonomy" id="585594"/>
    <lineage>
        <taxon>Eukaryota</taxon>
        <taxon>Fungi</taxon>
        <taxon>Dikarya</taxon>
        <taxon>Ascomycota</taxon>
        <taxon>Pezizomycotina</taxon>
        <taxon>Sordariomycetes</taxon>
        <taxon>Sordariomycetidae</taxon>
        <taxon>Sordariales</taxon>
        <taxon>Podosporaceae</taxon>
        <taxon>Cladorrhinum</taxon>
    </lineage>
</organism>
<dbReference type="PANTHER" id="PTHR37049:SF4">
    <property type="entry name" value="RHODANESE DOMAIN-CONTAINING PROTEIN"/>
    <property type="match status" value="1"/>
</dbReference>
<evidence type="ECO:0000259" key="2">
    <source>
        <dbReference type="Pfam" id="PF03572"/>
    </source>
</evidence>
<dbReference type="GO" id="GO:0006508">
    <property type="term" value="P:proteolysis"/>
    <property type="evidence" value="ECO:0007669"/>
    <property type="project" value="InterPro"/>
</dbReference>
<evidence type="ECO:0000256" key="1">
    <source>
        <dbReference type="SAM" id="MobiDB-lite"/>
    </source>
</evidence>
<proteinExistence type="predicted"/>
<dbReference type="GO" id="GO:0008236">
    <property type="term" value="F:serine-type peptidase activity"/>
    <property type="evidence" value="ECO:0007669"/>
    <property type="project" value="InterPro"/>
</dbReference>
<dbReference type="PANTHER" id="PTHR37049">
    <property type="entry name" value="PEPTIDASE S41 FAMILY PROTEIN"/>
    <property type="match status" value="1"/>
</dbReference>
<name>A0AAV9HGK0_9PEZI</name>
<gene>
    <name evidence="4" type="ORF">QBC42DRAFT_182047</name>
</gene>
<dbReference type="AlphaFoldDB" id="A0AAV9HGK0"/>
<keyword evidence="5" id="KW-1185">Reference proteome</keyword>
<feature type="region of interest" description="Disordered" evidence="1">
    <location>
        <begin position="280"/>
        <end position="304"/>
    </location>
</feature>
<reference evidence="4" key="1">
    <citation type="journal article" date="2023" name="Mol. Phylogenet. Evol.">
        <title>Genome-scale phylogeny and comparative genomics of the fungal order Sordariales.</title>
        <authorList>
            <person name="Hensen N."/>
            <person name="Bonometti L."/>
            <person name="Westerberg I."/>
            <person name="Brannstrom I.O."/>
            <person name="Guillou S."/>
            <person name="Cros-Aarteil S."/>
            <person name="Calhoun S."/>
            <person name="Haridas S."/>
            <person name="Kuo A."/>
            <person name="Mondo S."/>
            <person name="Pangilinan J."/>
            <person name="Riley R."/>
            <person name="LaButti K."/>
            <person name="Andreopoulos B."/>
            <person name="Lipzen A."/>
            <person name="Chen C."/>
            <person name="Yan M."/>
            <person name="Daum C."/>
            <person name="Ng V."/>
            <person name="Clum A."/>
            <person name="Steindorff A."/>
            <person name="Ohm R.A."/>
            <person name="Martin F."/>
            <person name="Silar P."/>
            <person name="Natvig D.O."/>
            <person name="Lalanne C."/>
            <person name="Gautier V."/>
            <person name="Ament-Velasquez S.L."/>
            <person name="Kruys A."/>
            <person name="Hutchinson M.I."/>
            <person name="Powell A.J."/>
            <person name="Barry K."/>
            <person name="Miller A.N."/>
            <person name="Grigoriev I.V."/>
            <person name="Debuchy R."/>
            <person name="Gladieux P."/>
            <person name="Hiltunen Thoren M."/>
            <person name="Johannesson H."/>
        </authorList>
    </citation>
    <scope>NUCLEOTIDE SEQUENCE</scope>
    <source>
        <strain evidence="4">PSN324</strain>
    </source>
</reference>
<feature type="non-terminal residue" evidence="4">
    <location>
        <position position="1"/>
    </location>
</feature>
<reference evidence="4" key="2">
    <citation type="submission" date="2023-06" db="EMBL/GenBank/DDBJ databases">
        <authorList>
            <consortium name="Lawrence Berkeley National Laboratory"/>
            <person name="Mondo S.J."/>
            <person name="Hensen N."/>
            <person name="Bonometti L."/>
            <person name="Westerberg I."/>
            <person name="Brannstrom I.O."/>
            <person name="Guillou S."/>
            <person name="Cros-Aarteil S."/>
            <person name="Calhoun S."/>
            <person name="Haridas S."/>
            <person name="Kuo A."/>
            <person name="Pangilinan J."/>
            <person name="Riley R."/>
            <person name="Labutti K."/>
            <person name="Andreopoulos B."/>
            <person name="Lipzen A."/>
            <person name="Chen C."/>
            <person name="Yanf M."/>
            <person name="Daum C."/>
            <person name="Ng V."/>
            <person name="Clum A."/>
            <person name="Steindorff A."/>
            <person name="Ohm R."/>
            <person name="Martin F."/>
            <person name="Silar P."/>
            <person name="Natvig D."/>
            <person name="Lalanne C."/>
            <person name="Gautier V."/>
            <person name="Ament-Velasquez S.L."/>
            <person name="Kruys A."/>
            <person name="Hutchinson M.I."/>
            <person name="Powell A.J."/>
            <person name="Barry K."/>
            <person name="Miller A.N."/>
            <person name="Grigoriev I.V."/>
            <person name="Debuchy R."/>
            <person name="Gladieux P."/>
            <person name="Thoren M.H."/>
            <person name="Johannesson H."/>
        </authorList>
    </citation>
    <scope>NUCLEOTIDE SEQUENCE</scope>
    <source>
        <strain evidence="4">PSN324</strain>
    </source>
</reference>
<dbReference type="Pfam" id="PF03572">
    <property type="entry name" value="Peptidase_S41"/>
    <property type="match status" value="1"/>
</dbReference>
<dbReference type="InterPro" id="IPR005151">
    <property type="entry name" value="Tail-specific_protease"/>
</dbReference>
<evidence type="ECO:0000259" key="3">
    <source>
        <dbReference type="Pfam" id="PF23658"/>
    </source>
</evidence>
<dbReference type="SUPFAM" id="SSF52096">
    <property type="entry name" value="ClpP/crotonase"/>
    <property type="match status" value="1"/>
</dbReference>
<feature type="domain" description="Tail specific protease" evidence="2">
    <location>
        <begin position="336"/>
        <end position="545"/>
    </location>
</feature>
<dbReference type="InterPro" id="IPR029045">
    <property type="entry name" value="ClpP/crotonase-like_dom_sf"/>
</dbReference>
<dbReference type="Proteomes" id="UP001321749">
    <property type="component" value="Unassembled WGS sequence"/>
</dbReference>
<evidence type="ECO:0000313" key="5">
    <source>
        <dbReference type="Proteomes" id="UP001321749"/>
    </source>
</evidence>
<dbReference type="InterPro" id="IPR056186">
    <property type="entry name" value="PDZ_CPAF-rel"/>
</dbReference>
<evidence type="ECO:0008006" key="6">
    <source>
        <dbReference type="Google" id="ProtNLM"/>
    </source>
</evidence>
<protein>
    <recommendedName>
        <fullName evidence="6">Tail specific protease domain-containing protein</fullName>
    </recommendedName>
</protein>
<comment type="caution">
    <text evidence="4">The sequence shown here is derived from an EMBL/GenBank/DDBJ whole genome shotgun (WGS) entry which is preliminary data.</text>
</comment>